<sequence length="271" mass="31126">MEQVPRHQLHHKEQGGLKIEDIAYSNPYDYTQLHRHDYYEVLLIRQGGGRQVIDFEESKLQSLSAYIVFPGQVHLLQRASGAKGSVVQFTQEVLFESLPLYNIESIIAQPAVFEELHTVLHLLQQALALQDPVSQQVARHYLHILLWKMIQAQPLSTTPAKTPALLKQFLSVLEQHITQSKAVKQYAEWLAVSPRKLNEMCKSHWGKTGLQVIHEHLLLEIKRLLMTQSLSHKEIAYLLEFDSPAAFSGFVKRKTNHTPTDLQAQLEQIYK</sequence>
<keyword evidence="2" id="KW-0238">DNA-binding</keyword>
<dbReference type="OrthoDB" id="9793451at2"/>
<dbReference type="PANTHER" id="PTHR43280">
    <property type="entry name" value="ARAC-FAMILY TRANSCRIPTIONAL REGULATOR"/>
    <property type="match status" value="1"/>
</dbReference>
<dbReference type="SUPFAM" id="SSF46689">
    <property type="entry name" value="Homeodomain-like"/>
    <property type="match status" value="1"/>
</dbReference>
<feature type="domain" description="HTH araC/xylS-type" evidence="4">
    <location>
        <begin position="167"/>
        <end position="265"/>
    </location>
</feature>
<dbReference type="InterPro" id="IPR018060">
    <property type="entry name" value="HTH_AraC"/>
</dbReference>
<dbReference type="eggNOG" id="COG2207">
    <property type="taxonomic scope" value="Bacteria"/>
</dbReference>
<dbReference type="InterPro" id="IPR009057">
    <property type="entry name" value="Homeodomain-like_sf"/>
</dbReference>
<dbReference type="SMART" id="SM00342">
    <property type="entry name" value="HTH_ARAC"/>
    <property type="match status" value="1"/>
</dbReference>
<evidence type="ECO:0000256" key="2">
    <source>
        <dbReference type="ARBA" id="ARBA00023125"/>
    </source>
</evidence>
<evidence type="ECO:0000256" key="3">
    <source>
        <dbReference type="ARBA" id="ARBA00023163"/>
    </source>
</evidence>
<dbReference type="AlphaFoldDB" id="A1ZJ62"/>
<dbReference type="Pfam" id="PF12833">
    <property type="entry name" value="HTH_18"/>
    <property type="match status" value="1"/>
</dbReference>
<organism evidence="5 6">
    <name type="scientific">Microscilla marina ATCC 23134</name>
    <dbReference type="NCBI Taxonomy" id="313606"/>
    <lineage>
        <taxon>Bacteria</taxon>
        <taxon>Pseudomonadati</taxon>
        <taxon>Bacteroidota</taxon>
        <taxon>Cytophagia</taxon>
        <taxon>Cytophagales</taxon>
        <taxon>Microscillaceae</taxon>
        <taxon>Microscilla</taxon>
    </lineage>
</organism>
<dbReference type="Pfam" id="PF02311">
    <property type="entry name" value="AraC_binding"/>
    <property type="match status" value="1"/>
</dbReference>
<name>A1ZJ62_MICM2</name>
<dbReference type="InterPro" id="IPR037923">
    <property type="entry name" value="HTH-like"/>
</dbReference>
<dbReference type="Gene3D" id="1.10.10.60">
    <property type="entry name" value="Homeodomain-like"/>
    <property type="match status" value="1"/>
</dbReference>
<dbReference type="EMBL" id="AAWS01000010">
    <property type="protein sequence ID" value="EAY29598.1"/>
    <property type="molecule type" value="Genomic_DNA"/>
</dbReference>
<dbReference type="RefSeq" id="WP_002696026.1">
    <property type="nucleotide sequence ID" value="NZ_AAWS01000010.1"/>
</dbReference>
<keyword evidence="1" id="KW-0805">Transcription regulation</keyword>
<evidence type="ECO:0000313" key="6">
    <source>
        <dbReference type="Proteomes" id="UP000004095"/>
    </source>
</evidence>
<evidence type="ECO:0000259" key="4">
    <source>
        <dbReference type="PROSITE" id="PS01124"/>
    </source>
</evidence>
<keyword evidence="3" id="KW-0804">Transcription</keyword>
<reference evidence="5 6" key="1">
    <citation type="submission" date="2007-01" db="EMBL/GenBank/DDBJ databases">
        <authorList>
            <person name="Haygood M."/>
            <person name="Podell S."/>
            <person name="Anderson C."/>
            <person name="Hopkinson B."/>
            <person name="Roe K."/>
            <person name="Barbeau K."/>
            <person name="Gaasterland T."/>
            <person name="Ferriera S."/>
            <person name="Johnson J."/>
            <person name="Kravitz S."/>
            <person name="Beeson K."/>
            <person name="Sutton G."/>
            <person name="Rogers Y.-H."/>
            <person name="Friedman R."/>
            <person name="Frazier M."/>
            <person name="Venter J.C."/>
        </authorList>
    </citation>
    <scope>NUCLEOTIDE SEQUENCE [LARGE SCALE GENOMIC DNA]</scope>
    <source>
        <strain evidence="5 6">ATCC 23134</strain>
    </source>
</reference>
<protein>
    <recommendedName>
        <fullName evidence="4">HTH araC/xylS-type domain-containing protein</fullName>
    </recommendedName>
</protein>
<gene>
    <name evidence="5" type="ORF">M23134_00482</name>
</gene>
<accession>A1ZJ62</accession>
<evidence type="ECO:0000313" key="5">
    <source>
        <dbReference type="EMBL" id="EAY29598.1"/>
    </source>
</evidence>
<dbReference type="InterPro" id="IPR003313">
    <property type="entry name" value="AraC-bd"/>
</dbReference>
<dbReference type="Proteomes" id="UP000004095">
    <property type="component" value="Unassembled WGS sequence"/>
</dbReference>
<proteinExistence type="predicted"/>
<keyword evidence="6" id="KW-1185">Reference proteome</keyword>
<dbReference type="GO" id="GO:0003700">
    <property type="term" value="F:DNA-binding transcription factor activity"/>
    <property type="evidence" value="ECO:0007669"/>
    <property type="project" value="InterPro"/>
</dbReference>
<dbReference type="PROSITE" id="PS01124">
    <property type="entry name" value="HTH_ARAC_FAMILY_2"/>
    <property type="match status" value="1"/>
</dbReference>
<comment type="caution">
    <text evidence="5">The sequence shown here is derived from an EMBL/GenBank/DDBJ whole genome shotgun (WGS) entry which is preliminary data.</text>
</comment>
<dbReference type="PANTHER" id="PTHR43280:SF32">
    <property type="entry name" value="TRANSCRIPTIONAL REGULATORY PROTEIN"/>
    <property type="match status" value="1"/>
</dbReference>
<dbReference type="SUPFAM" id="SSF51215">
    <property type="entry name" value="Regulatory protein AraC"/>
    <property type="match status" value="1"/>
</dbReference>
<dbReference type="GO" id="GO:0043565">
    <property type="term" value="F:sequence-specific DNA binding"/>
    <property type="evidence" value="ECO:0007669"/>
    <property type="project" value="InterPro"/>
</dbReference>
<evidence type="ECO:0000256" key="1">
    <source>
        <dbReference type="ARBA" id="ARBA00023015"/>
    </source>
</evidence>